<accession>A0A1D6Q4D5</accession>
<evidence type="ECO:0000256" key="2">
    <source>
        <dbReference type="ARBA" id="ARBA00022692"/>
    </source>
</evidence>
<dbReference type="GO" id="GO:0016020">
    <property type="term" value="C:membrane"/>
    <property type="evidence" value="ECO:0007669"/>
    <property type="project" value="UniProtKB-SubCell"/>
</dbReference>
<dbReference type="AlphaFoldDB" id="A0A1D6Q4D5"/>
<evidence type="ECO:0000256" key="4">
    <source>
        <dbReference type="ARBA" id="ARBA00023136"/>
    </source>
</evidence>
<dbReference type="InterPro" id="IPR004853">
    <property type="entry name" value="Sugar_P_trans_dom"/>
</dbReference>
<keyword evidence="2" id="KW-0812">Transmembrane</keyword>
<keyword evidence="3" id="KW-1133">Transmembrane helix</keyword>
<dbReference type="PANTHER" id="PTHR11132">
    <property type="entry name" value="SOLUTE CARRIER FAMILY 35"/>
    <property type="match status" value="1"/>
</dbReference>
<dbReference type="InParanoid" id="A0A1D6Q4D5"/>
<evidence type="ECO:0000313" key="6">
    <source>
        <dbReference type="EMBL" id="AQK53416.1"/>
    </source>
</evidence>
<dbReference type="eggNOG" id="KOG1999">
    <property type="taxonomic scope" value="Eukaryota"/>
</dbReference>
<evidence type="ECO:0000256" key="1">
    <source>
        <dbReference type="ARBA" id="ARBA00004141"/>
    </source>
</evidence>
<dbReference type="ExpressionAtlas" id="A0A1D6Q4D5">
    <property type="expression patterns" value="baseline"/>
</dbReference>
<evidence type="ECO:0000256" key="3">
    <source>
        <dbReference type="ARBA" id="ARBA00022989"/>
    </source>
</evidence>
<dbReference type="InterPro" id="IPR050186">
    <property type="entry name" value="TPT_transporter"/>
</dbReference>
<reference evidence="6" key="1">
    <citation type="submission" date="2015-12" db="EMBL/GenBank/DDBJ databases">
        <title>Update maize B73 reference genome by single molecule sequencing technologies.</title>
        <authorList>
            <consortium name="Maize Genome Sequencing Project"/>
            <person name="Ware D."/>
        </authorList>
    </citation>
    <scope>NUCLEOTIDE SEQUENCE</scope>
    <source>
        <tissue evidence="6">Seedling</tissue>
    </source>
</reference>
<dbReference type="Pfam" id="PF03151">
    <property type="entry name" value="TPT"/>
    <property type="match status" value="1"/>
</dbReference>
<comment type="subcellular location">
    <subcellularLocation>
        <location evidence="1">Membrane</location>
        <topology evidence="1">Multi-pass membrane protein</topology>
    </subcellularLocation>
</comment>
<dbReference type="EMBL" id="CM000780">
    <property type="protein sequence ID" value="AQK53416.1"/>
    <property type="molecule type" value="Genomic_DNA"/>
</dbReference>
<evidence type="ECO:0000259" key="5">
    <source>
        <dbReference type="Pfam" id="PF03151"/>
    </source>
</evidence>
<keyword evidence="4" id="KW-0472">Membrane</keyword>
<dbReference type="PaxDb" id="4577-GRMZM2G007754_P01"/>
<dbReference type="eggNOG" id="KOG1378">
    <property type="taxonomic scope" value="Eukaryota"/>
</dbReference>
<proteinExistence type="predicted"/>
<protein>
    <submittedName>
        <fullName evidence="6">Phosphoenolpyruvate/phosphate translocator 2 chloroplastic</fullName>
    </submittedName>
</protein>
<keyword evidence="6" id="KW-0670">Pyruvate</keyword>
<sequence>MMEAGDSTIMARFTTRVTGDDDALECPSVASSFITVSLCNIVLASLARQRRSMPHSQSSTSFNRPPYHSDEDALFPDHQIAAMEPDPVAAGASSSPARLAPHLIYSSSFFFSAGFLLCKKKQVTQGVNVKELFVRVALAGTSFYFYQQSLFISRQVSYSLLARVSPVTHSVPNSLKRVVVIVTSVLFFRTLISRINALGTGVALAGVFLYSQFKKSKPKATAA</sequence>
<organism evidence="6">
    <name type="scientific">Zea mays</name>
    <name type="common">Maize</name>
    <dbReference type="NCBI Taxonomy" id="4577"/>
    <lineage>
        <taxon>Eukaryota</taxon>
        <taxon>Viridiplantae</taxon>
        <taxon>Streptophyta</taxon>
        <taxon>Embryophyta</taxon>
        <taxon>Tracheophyta</taxon>
        <taxon>Spermatophyta</taxon>
        <taxon>Magnoliopsida</taxon>
        <taxon>Liliopsida</taxon>
        <taxon>Poales</taxon>
        <taxon>Poaceae</taxon>
        <taxon>PACMAD clade</taxon>
        <taxon>Panicoideae</taxon>
        <taxon>Andropogonodae</taxon>
        <taxon>Andropogoneae</taxon>
        <taxon>Tripsacinae</taxon>
        <taxon>Zea</taxon>
    </lineage>
</organism>
<feature type="domain" description="Sugar phosphate transporter" evidence="5">
    <location>
        <begin position="114"/>
        <end position="211"/>
    </location>
</feature>
<gene>
    <name evidence="6" type="ORF">ZEAMMB73_Zm00001d051000</name>
</gene>
<name>A0A1D6Q4D5_MAIZE</name>